<dbReference type="EC" id="3.1.3.5" evidence="3"/>
<dbReference type="InterPro" id="IPR030048">
    <property type="entry name" value="SurE"/>
</dbReference>
<keyword evidence="10" id="KW-1185">Reference proteome</keyword>
<gene>
    <name evidence="9" type="primary">surE</name>
    <name evidence="9" type="ORF">G0Q06_13400</name>
</gene>
<evidence type="ECO:0000256" key="2">
    <source>
        <dbReference type="ARBA" id="ARBA00011062"/>
    </source>
</evidence>
<dbReference type="NCBIfam" id="TIGR00087">
    <property type="entry name" value="surE"/>
    <property type="match status" value="1"/>
</dbReference>
<accession>A0A6B2M6M2</accession>
<feature type="domain" description="Survival protein SurE-like phosphatase/nucleotidase" evidence="8">
    <location>
        <begin position="29"/>
        <end position="222"/>
    </location>
</feature>
<comment type="catalytic activity">
    <reaction evidence="1">
        <text>a ribonucleoside 5'-phosphate + H2O = a ribonucleoside + phosphate</text>
        <dbReference type="Rhea" id="RHEA:12484"/>
        <dbReference type="ChEBI" id="CHEBI:15377"/>
        <dbReference type="ChEBI" id="CHEBI:18254"/>
        <dbReference type="ChEBI" id="CHEBI:43474"/>
        <dbReference type="ChEBI" id="CHEBI:58043"/>
        <dbReference type="EC" id="3.1.3.5"/>
    </reaction>
</comment>
<dbReference type="GO" id="GO:0008253">
    <property type="term" value="F:5'-nucleotidase activity"/>
    <property type="evidence" value="ECO:0007669"/>
    <property type="project" value="UniProtKB-EC"/>
</dbReference>
<dbReference type="Proteomes" id="UP000478417">
    <property type="component" value="Unassembled WGS sequence"/>
</dbReference>
<dbReference type="GO" id="GO:0046872">
    <property type="term" value="F:metal ion binding"/>
    <property type="evidence" value="ECO:0007669"/>
    <property type="project" value="UniProtKB-KW"/>
</dbReference>
<evidence type="ECO:0000256" key="6">
    <source>
        <dbReference type="ARBA" id="ARBA00022741"/>
    </source>
</evidence>
<evidence type="ECO:0000259" key="8">
    <source>
        <dbReference type="Pfam" id="PF01975"/>
    </source>
</evidence>
<dbReference type="Pfam" id="PF01975">
    <property type="entry name" value="SurE"/>
    <property type="match status" value="1"/>
</dbReference>
<protein>
    <recommendedName>
        <fullName evidence="3">5'-nucleotidase</fullName>
        <ecNumber evidence="3">3.1.3.5</ecNumber>
    </recommendedName>
</protein>
<name>A0A6B2M6M2_9BACT</name>
<dbReference type="AlphaFoldDB" id="A0A6B2M6M2"/>
<dbReference type="SUPFAM" id="SSF64167">
    <property type="entry name" value="SurE-like"/>
    <property type="match status" value="1"/>
</dbReference>
<evidence type="ECO:0000313" key="9">
    <source>
        <dbReference type="EMBL" id="NDV63455.1"/>
    </source>
</evidence>
<organism evidence="9 10">
    <name type="scientific">Oceanipulchritudo coccoides</name>
    <dbReference type="NCBI Taxonomy" id="2706888"/>
    <lineage>
        <taxon>Bacteria</taxon>
        <taxon>Pseudomonadati</taxon>
        <taxon>Verrucomicrobiota</taxon>
        <taxon>Opitutia</taxon>
        <taxon>Puniceicoccales</taxon>
        <taxon>Oceanipulchritudinaceae</taxon>
        <taxon>Oceanipulchritudo</taxon>
    </lineage>
</organism>
<dbReference type="GO" id="GO:0000166">
    <property type="term" value="F:nucleotide binding"/>
    <property type="evidence" value="ECO:0007669"/>
    <property type="project" value="UniProtKB-KW"/>
</dbReference>
<dbReference type="InterPro" id="IPR002828">
    <property type="entry name" value="SurE-like_Pase/nucleotidase"/>
</dbReference>
<dbReference type="PANTHER" id="PTHR30457:SF12">
    <property type="entry name" value="5'_3'-NUCLEOTIDASE SURE"/>
    <property type="match status" value="1"/>
</dbReference>
<dbReference type="EMBL" id="JAAGNX010000003">
    <property type="protein sequence ID" value="NDV63455.1"/>
    <property type="molecule type" value="Genomic_DNA"/>
</dbReference>
<keyword evidence="7 9" id="KW-0378">Hydrolase</keyword>
<dbReference type="GO" id="GO:0004309">
    <property type="term" value="F:exopolyphosphatase activity"/>
    <property type="evidence" value="ECO:0007669"/>
    <property type="project" value="TreeGrafter"/>
</dbReference>
<dbReference type="GO" id="GO:0008254">
    <property type="term" value="F:3'-nucleotidase activity"/>
    <property type="evidence" value="ECO:0007669"/>
    <property type="project" value="TreeGrafter"/>
</dbReference>
<evidence type="ECO:0000256" key="1">
    <source>
        <dbReference type="ARBA" id="ARBA00000815"/>
    </source>
</evidence>
<dbReference type="InterPro" id="IPR036523">
    <property type="entry name" value="SurE-like_sf"/>
</dbReference>
<evidence type="ECO:0000256" key="4">
    <source>
        <dbReference type="ARBA" id="ARBA00022490"/>
    </source>
</evidence>
<dbReference type="RefSeq" id="WP_163967027.1">
    <property type="nucleotide sequence ID" value="NZ_JAAGNX010000003.1"/>
</dbReference>
<keyword evidence="6" id="KW-0547">Nucleotide-binding</keyword>
<proteinExistence type="inferred from homology"/>
<evidence type="ECO:0000313" key="10">
    <source>
        <dbReference type="Proteomes" id="UP000478417"/>
    </source>
</evidence>
<dbReference type="PANTHER" id="PTHR30457">
    <property type="entry name" value="5'-NUCLEOTIDASE SURE"/>
    <property type="match status" value="1"/>
</dbReference>
<keyword evidence="5" id="KW-0479">Metal-binding</keyword>
<sequence>MGISFANFRPMVLKKAQLSYTRDHMPKHILITNDDGIESGFLHAIARALSEHFEITIAAPAKEQSWIGRAVSRRRPVRVEEHPELPWKAWTIDGTPTDCVNIALGNLLPERPDAVVSGINIGYNTSIPLIYCSGTVAGALEGAFWGLPSFAISQEIPDNIFEHVTHSKGALPDDWQSLLDASAQHASELIGKILSNGAGGADAVVHNLNYPSRPKKPFNTVRTVPAPLQELPFYKRDDSGDYSFNFQHGITVDAKQKTDREALIEGEVSHSILNFSALGRDLNH</sequence>
<evidence type="ECO:0000256" key="5">
    <source>
        <dbReference type="ARBA" id="ARBA00022723"/>
    </source>
</evidence>
<keyword evidence="4" id="KW-0963">Cytoplasm</keyword>
<comment type="caution">
    <text evidence="9">The sequence shown here is derived from an EMBL/GenBank/DDBJ whole genome shotgun (WGS) entry which is preliminary data.</text>
</comment>
<comment type="similarity">
    <text evidence="2">Belongs to the SurE nucleotidase family.</text>
</comment>
<evidence type="ECO:0000256" key="7">
    <source>
        <dbReference type="ARBA" id="ARBA00022801"/>
    </source>
</evidence>
<reference evidence="9 10" key="1">
    <citation type="submission" date="2020-02" db="EMBL/GenBank/DDBJ databases">
        <title>Albibacoteraceae fam. nov., the first described family within the subdivision 4 Verrucomicrobia.</title>
        <authorList>
            <person name="Xi F."/>
        </authorList>
    </citation>
    <scope>NUCLEOTIDE SEQUENCE [LARGE SCALE GENOMIC DNA]</scope>
    <source>
        <strain evidence="9 10">CK1056</strain>
    </source>
</reference>
<dbReference type="Gene3D" id="3.40.1210.10">
    <property type="entry name" value="Survival protein SurE-like phosphatase/nucleotidase"/>
    <property type="match status" value="1"/>
</dbReference>
<evidence type="ECO:0000256" key="3">
    <source>
        <dbReference type="ARBA" id="ARBA00012643"/>
    </source>
</evidence>